<dbReference type="InterPro" id="IPR016181">
    <property type="entry name" value="Acyl_CoA_acyltransferase"/>
</dbReference>
<dbReference type="InterPro" id="IPR000182">
    <property type="entry name" value="GNAT_dom"/>
</dbReference>
<dbReference type="SUPFAM" id="SSF55729">
    <property type="entry name" value="Acyl-CoA N-acyltransferases (Nat)"/>
    <property type="match status" value="1"/>
</dbReference>
<feature type="domain" description="N-acetyltransferase" evidence="4">
    <location>
        <begin position="16"/>
        <end position="183"/>
    </location>
</feature>
<accession>A0ABT1A0L0</accession>
<evidence type="ECO:0000313" key="5">
    <source>
        <dbReference type="EMBL" id="MCO1656535.1"/>
    </source>
</evidence>
<proteinExistence type="predicted"/>
<dbReference type="RefSeq" id="WP_252439347.1">
    <property type="nucleotide sequence ID" value="NZ_JAGSOV010000035.1"/>
</dbReference>
<dbReference type="Proteomes" id="UP001165283">
    <property type="component" value="Unassembled WGS sequence"/>
</dbReference>
<gene>
    <name evidence="5" type="ORF">KDL28_15875</name>
</gene>
<sequence length="185" mass="19617">MDRKPVDYGRSPASAPTVREADAAQHPEIERLLRAAYAGYAPVVAAEVFPTYLADVLDFAAEGATVLVAVEDGEVVGTARLHLRGADVDLPAGAAYVRGVAVHPGRAGGGIARALMADCAHRARAAGATGLHLHTAPFMTRAIRLYEGLGYRRTPERDTDSAAHYGLAVHPPLRALAYRLDLTRT</sequence>
<evidence type="ECO:0000313" key="6">
    <source>
        <dbReference type="Proteomes" id="UP001165283"/>
    </source>
</evidence>
<comment type="caution">
    <text evidence="5">The sequence shown here is derived from an EMBL/GenBank/DDBJ whole genome shotgun (WGS) entry which is preliminary data.</text>
</comment>
<keyword evidence="2" id="KW-0012">Acyltransferase</keyword>
<protein>
    <submittedName>
        <fullName evidence="5">GNAT family N-acetyltransferase</fullName>
    </submittedName>
</protein>
<keyword evidence="6" id="KW-1185">Reference proteome</keyword>
<dbReference type="Gene3D" id="3.40.630.30">
    <property type="match status" value="1"/>
</dbReference>
<dbReference type="Pfam" id="PF00583">
    <property type="entry name" value="Acetyltransf_1"/>
    <property type="match status" value="1"/>
</dbReference>
<dbReference type="EMBL" id="JAGSOV010000035">
    <property type="protein sequence ID" value="MCO1656535.1"/>
    <property type="molecule type" value="Genomic_DNA"/>
</dbReference>
<reference evidence="5" key="1">
    <citation type="submission" date="2021-04" db="EMBL/GenBank/DDBJ databases">
        <title>Pseudonocardia sp. nov., isolated from sandy soil of mangrove forest.</title>
        <authorList>
            <person name="Zan Z."/>
            <person name="Huang R."/>
            <person name="Liu W."/>
        </authorList>
    </citation>
    <scope>NUCLEOTIDE SEQUENCE</scope>
    <source>
        <strain evidence="5">S2-4</strain>
    </source>
</reference>
<feature type="region of interest" description="Disordered" evidence="3">
    <location>
        <begin position="1"/>
        <end position="22"/>
    </location>
</feature>
<dbReference type="PROSITE" id="PS51186">
    <property type="entry name" value="GNAT"/>
    <property type="match status" value="1"/>
</dbReference>
<evidence type="ECO:0000259" key="4">
    <source>
        <dbReference type="PROSITE" id="PS51186"/>
    </source>
</evidence>
<evidence type="ECO:0000256" key="3">
    <source>
        <dbReference type="SAM" id="MobiDB-lite"/>
    </source>
</evidence>
<dbReference type="PANTHER" id="PTHR43877">
    <property type="entry name" value="AMINOALKYLPHOSPHONATE N-ACETYLTRANSFERASE-RELATED-RELATED"/>
    <property type="match status" value="1"/>
</dbReference>
<name>A0ABT1A0L0_9PSEU</name>
<evidence type="ECO:0000256" key="1">
    <source>
        <dbReference type="ARBA" id="ARBA00022679"/>
    </source>
</evidence>
<dbReference type="InterPro" id="IPR050832">
    <property type="entry name" value="Bact_Acetyltransf"/>
</dbReference>
<organism evidence="5 6">
    <name type="scientific">Pseudonocardia humida</name>
    <dbReference type="NCBI Taxonomy" id="2800819"/>
    <lineage>
        <taxon>Bacteria</taxon>
        <taxon>Bacillati</taxon>
        <taxon>Actinomycetota</taxon>
        <taxon>Actinomycetes</taxon>
        <taxon>Pseudonocardiales</taxon>
        <taxon>Pseudonocardiaceae</taxon>
        <taxon>Pseudonocardia</taxon>
    </lineage>
</organism>
<dbReference type="CDD" id="cd04301">
    <property type="entry name" value="NAT_SF"/>
    <property type="match status" value="1"/>
</dbReference>
<keyword evidence="1" id="KW-0808">Transferase</keyword>
<evidence type="ECO:0000256" key="2">
    <source>
        <dbReference type="ARBA" id="ARBA00023315"/>
    </source>
</evidence>